<dbReference type="EMBL" id="ML208486">
    <property type="protein sequence ID" value="TFK64172.1"/>
    <property type="molecule type" value="Genomic_DNA"/>
</dbReference>
<dbReference type="Proteomes" id="UP000308600">
    <property type="component" value="Unassembled WGS sequence"/>
</dbReference>
<name>A0ACD3AEJ7_9AGAR</name>
<sequence length="111" mass="12432">MKVMFCAMVVSEAAVWGAKVEVTDSPGTYSRIKPGAVWSYSFHSRSAVASYRCSCQREHSGRRGFVALNCTNAVAFLLPQSQSRIVQMLVYSQSRFSQEIYHSLSTPWLNT</sequence>
<organism evidence="1 2">
    <name type="scientific">Pluteus cervinus</name>
    <dbReference type="NCBI Taxonomy" id="181527"/>
    <lineage>
        <taxon>Eukaryota</taxon>
        <taxon>Fungi</taxon>
        <taxon>Dikarya</taxon>
        <taxon>Basidiomycota</taxon>
        <taxon>Agaricomycotina</taxon>
        <taxon>Agaricomycetes</taxon>
        <taxon>Agaricomycetidae</taxon>
        <taxon>Agaricales</taxon>
        <taxon>Pluteineae</taxon>
        <taxon>Pluteaceae</taxon>
        <taxon>Pluteus</taxon>
    </lineage>
</organism>
<keyword evidence="2" id="KW-1185">Reference proteome</keyword>
<protein>
    <submittedName>
        <fullName evidence="1">Uncharacterized protein</fullName>
    </submittedName>
</protein>
<proteinExistence type="predicted"/>
<evidence type="ECO:0000313" key="2">
    <source>
        <dbReference type="Proteomes" id="UP000308600"/>
    </source>
</evidence>
<gene>
    <name evidence="1" type="ORF">BDN72DRAFT_280657</name>
</gene>
<reference evidence="1 2" key="1">
    <citation type="journal article" date="2019" name="Nat. Ecol. Evol.">
        <title>Megaphylogeny resolves global patterns of mushroom evolution.</title>
        <authorList>
            <person name="Varga T."/>
            <person name="Krizsan K."/>
            <person name="Foldi C."/>
            <person name="Dima B."/>
            <person name="Sanchez-Garcia M."/>
            <person name="Sanchez-Ramirez S."/>
            <person name="Szollosi G.J."/>
            <person name="Szarkandi J.G."/>
            <person name="Papp V."/>
            <person name="Albert L."/>
            <person name="Andreopoulos W."/>
            <person name="Angelini C."/>
            <person name="Antonin V."/>
            <person name="Barry K.W."/>
            <person name="Bougher N.L."/>
            <person name="Buchanan P."/>
            <person name="Buyck B."/>
            <person name="Bense V."/>
            <person name="Catcheside P."/>
            <person name="Chovatia M."/>
            <person name="Cooper J."/>
            <person name="Damon W."/>
            <person name="Desjardin D."/>
            <person name="Finy P."/>
            <person name="Geml J."/>
            <person name="Haridas S."/>
            <person name="Hughes K."/>
            <person name="Justo A."/>
            <person name="Karasinski D."/>
            <person name="Kautmanova I."/>
            <person name="Kiss B."/>
            <person name="Kocsube S."/>
            <person name="Kotiranta H."/>
            <person name="LaButti K.M."/>
            <person name="Lechner B.E."/>
            <person name="Liimatainen K."/>
            <person name="Lipzen A."/>
            <person name="Lukacs Z."/>
            <person name="Mihaltcheva S."/>
            <person name="Morgado L.N."/>
            <person name="Niskanen T."/>
            <person name="Noordeloos M.E."/>
            <person name="Ohm R.A."/>
            <person name="Ortiz-Santana B."/>
            <person name="Ovrebo C."/>
            <person name="Racz N."/>
            <person name="Riley R."/>
            <person name="Savchenko A."/>
            <person name="Shiryaev A."/>
            <person name="Soop K."/>
            <person name="Spirin V."/>
            <person name="Szebenyi C."/>
            <person name="Tomsovsky M."/>
            <person name="Tulloss R.E."/>
            <person name="Uehling J."/>
            <person name="Grigoriev I.V."/>
            <person name="Vagvolgyi C."/>
            <person name="Papp T."/>
            <person name="Martin F.M."/>
            <person name="Miettinen O."/>
            <person name="Hibbett D.S."/>
            <person name="Nagy L.G."/>
        </authorList>
    </citation>
    <scope>NUCLEOTIDE SEQUENCE [LARGE SCALE GENOMIC DNA]</scope>
    <source>
        <strain evidence="1 2">NL-1719</strain>
    </source>
</reference>
<evidence type="ECO:0000313" key="1">
    <source>
        <dbReference type="EMBL" id="TFK64172.1"/>
    </source>
</evidence>
<accession>A0ACD3AEJ7</accession>